<feature type="transmembrane region" description="Helical" evidence="2">
    <location>
        <begin position="409"/>
        <end position="430"/>
    </location>
</feature>
<evidence type="ECO:0000256" key="1">
    <source>
        <dbReference type="SAM" id="MobiDB-lite"/>
    </source>
</evidence>
<feature type="compositionally biased region" description="Polar residues" evidence="1">
    <location>
        <begin position="708"/>
        <end position="718"/>
    </location>
</feature>
<keyword evidence="2" id="KW-1133">Transmembrane helix</keyword>
<feature type="region of interest" description="Disordered" evidence="1">
    <location>
        <begin position="494"/>
        <end position="544"/>
    </location>
</feature>
<gene>
    <name evidence="3" type="ORF">VTJ49DRAFT_7554</name>
</gene>
<dbReference type="Proteomes" id="UP001583172">
    <property type="component" value="Unassembled WGS sequence"/>
</dbReference>
<reference evidence="3 4" key="1">
    <citation type="journal article" date="2024" name="Commun. Biol.">
        <title>Comparative genomic analysis of thermophilic fungi reveals convergent evolutionary adaptations and gene losses.</title>
        <authorList>
            <person name="Steindorff A.S."/>
            <person name="Aguilar-Pontes M.V."/>
            <person name="Robinson A.J."/>
            <person name="Andreopoulos B."/>
            <person name="LaButti K."/>
            <person name="Kuo A."/>
            <person name="Mondo S."/>
            <person name="Riley R."/>
            <person name="Otillar R."/>
            <person name="Haridas S."/>
            <person name="Lipzen A."/>
            <person name="Grimwood J."/>
            <person name="Schmutz J."/>
            <person name="Clum A."/>
            <person name="Reid I.D."/>
            <person name="Moisan M.C."/>
            <person name="Butler G."/>
            <person name="Nguyen T.T.M."/>
            <person name="Dewar K."/>
            <person name="Conant G."/>
            <person name="Drula E."/>
            <person name="Henrissat B."/>
            <person name="Hansel C."/>
            <person name="Singer S."/>
            <person name="Hutchinson M.I."/>
            <person name="de Vries R.P."/>
            <person name="Natvig D.O."/>
            <person name="Powell A.J."/>
            <person name="Tsang A."/>
            <person name="Grigoriev I.V."/>
        </authorList>
    </citation>
    <scope>NUCLEOTIDE SEQUENCE [LARGE SCALE GENOMIC DNA]</scope>
    <source>
        <strain evidence="3 4">CBS 620.91</strain>
    </source>
</reference>
<dbReference type="EMBL" id="JAZGSY010000091">
    <property type="protein sequence ID" value="KAL1841000.1"/>
    <property type="molecule type" value="Genomic_DNA"/>
</dbReference>
<protein>
    <submittedName>
        <fullName evidence="3">Uncharacterized protein</fullName>
    </submittedName>
</protein>
<feature type="transmembrane region" description="Helical" evidence="2">
    <location>
        <begin position="25"/>
        <end position="45"/>
    </location>
</feature>
<proteinExistence type="predicted"/>
<feature type="compositionally biased region" description="Low complexity" evidence="1">
    <location>
        <begin position="277"/>
        <end position="299"/>
    </location>
</feature>
<organism evidence="3 4">
    <name type="scientific">Humicola insolens</name>
    <name type="common">Soft-rot fungus</name>
    <dbReference type="NCBI Taxonomy" id="85995"/>
    <lineage>
        <taxon>Eukaryota</taxon>
        <taxon>Fungi</taxon>
        <taxon>Dikarya</taxon>
        <taxon>Ascomycota</taxon>
        <taxon>Pezizomycotina</taxon>
        <taxon>Sordariomycetes</taxon>
        <taxon>Sordariomycetidae</taxon>
        <taxon>Sordariales</taxon>
        <taxon>Chaetomiaceae</taxon>
        <taxon>Mycothermus</taxon>
    </lineage>
</organism>
<comment type="caution">
    <text evidence="3">The sequence shown here is derived from an EMBL/GenBank/DDBJ whole genome shotgun (WGS) entry which is preliminary data.</text>
</comment>
<evidence type="ECO:0000256" key="2">
    <source>
        <dbReference type="SAM" id="Phobius"/>
    </source>
</evidence>
<accession>A0ABR3VI16</accession>
<feature type="region of interest" description="Disordered" evidence="1">
    <location>
        <begin position="274"/>
        <end position="402"/>
    </location>
</feature>
<feature type="compositionally biased region" description="Low complexity" evidence="1">
    <location>
        <begin position="572"/>
        <end position="591"/>
    </location>
</feature>
<feature type="compositionally biased region" description="Low complexity" evidence="1">
    <location>
        <begin position="494"/>
        <end position="517"/>
    </location>
</feature>
<keyword evidence="4" id="KW-1185">Reference proteome</keyword>
<feature type="compositionally biased region" description="Pro residues" evidence="1">
    <location>
        <begin position="380"/>
        <end position="401"/>
    </location>
</feature>
<evidence type="ECO:0000313" key="4">
    <source>
        <dbReference type="Proteomes" id="UP001583172"/>
    </source>
</evidence>
<feature type="compositionally biased region" description="Low complexity" evidence="1">
    <location>
        <begin position="330"/>
        <end position="379"/>
    </location>
</feature>
<feature type="transmembrane region" description="Helical" evidence="2">
    <location>
        <begin position="90"/>
        <end position="115"/>
    </location>
</feature>
<feature type="region of interest" description="Disordered" evidence="1">
    <location>
        <begin position="607"/>
        <end position="756"/>
    </location>
</feature>
<keyword evidence="2" id="KW-0472">Membrane</keyword>
<name>A0ABR3VI16_HUMIN</name>
<feature type="transmembrane region" description="Helical" evidence="2">
    <location>
        <begin position="148"/>
        <end position="169"/>
    </location>
</feature>
<feature type="compositionally biased region" description="Polar residues" evidence="1">
    <location>
        <begin position="316"/>
        <end position="329"/>
    </location>
</feature>
<feature type="region of interest" description="Disordered" evidence="1">
    <location>
        <begin position="563"/>
        <end position="593"/>
    </location>
</feature>
<feature type="compositionally biased region" description="Low complexity" evidence="1">
    <location>
        <begin position="529"/>
        <end position="544"/>
    </location>
</feature>
<keyword evidence="2" id="KW-0812">Transmembrane</keyword>
<evidence type="ECO:0000313" key="3">
    <source>
        <dbReference type="EMBL" id="KAL1841000.1"/>
    </source>
</evidence>
<feature type="transmembrane region" description="Helical" evidence="2">
    <location>
        <begin position="51"/>
        <end position="78"/>
    </location>
</feature>
<sequence>MEAQPVAVKPPPPHVSPKSMWTTKLVFRVLQAVFAIASIGCVGSIASAGWWGWATLIVILPQAGISLIWAVADAICIVARGGRRGIHPGACVAVDLLLWLGLVVGTAFLSLWGIATDIVNSSSSSYSYYYGYDDDDYGVSESATTGKALIAFGALLTVLHFVSFVIACVETHQRNSRNNVVYVQTAPVAFVQPAPAYVQAVPAYRQGGAAPYAEEHKARRLAEKRAEITETITVTVTSIISSRSIVTLTVTTTIFSTTTIAANPETTVIVTTTIALPSPSTTETPDTPSTSDPATSTPDPSSPVPVPPSLTDRSTDTFQQTSSTEVPQETSSSISTTETPTSSIPSTTSPGTTPATSTSSSSSSFSPSSSTSPSTSPSPTDDPPPVTPPPDASIIDSPPPSQRLTNPQIAGICAGIVVFLILLSLALYLLHRRAQRRRFEAIQAKLLDQERGAQPPRLSLSLPGEMTMTTTAAGVTGAQMRYVALGGNPYFPGSEEQISSISSSDESSAAGPVVATGPGPGPGQGRLGTSGTVSSGGSSRGRLGLAPGAMAVVAGWRDRAKGRLTRLRGGRRPSSSASESVYSTTSTSSALRGDGVHAVRVVVRRPGEPPAVAEPMVGEVSPASPPVGTAVSTDDVADARDATSTRQVTPPTPTPPPRAARSTSIKRKPVPGGGSISSATGAATLMTPARPLPSPVSPGVEGTGGGWSTASQRGSTTDLVGDAEGGDGEGDGSGRVRKQKSLGGKPWWVGGGGSRG</sequence>